<keyword evidence="3" id="KW-0449">Lipoprotein</keyword>
<reference evidence="9" key="1">
    <citation type="submission" date="2015-07" db="EMBL/GenBank/DDBJ databases">
        <title>Transcriptome Assembly of Anthurium amnicola.</title>
        <authorList>
            <person name="Suzuki J."/>
        </authorList>
    </citation>
    <scope>NUCLEOTIDE SEQUENCE</scope>
</reference>
<evidence type="ECO:0000259" key="8">
    <source>
        <dbReference type="SMART" id="SM00768"/>
    </source>
</evidence>
<keyword evidence="5" id="KW-0472">Membrane</keyword>
<evidence type="ECO:0000313" key="9">
    <source>
        <dbReference type="EMBL" id="JAT55329.1"/>
    </source>
</evidence>
<feature type="non-terminal residue" evidence="9">
    <location>
        <position position="1"/>
    </location>
</feature>
<evidence type="ECO:0000256" key="7">
    <source>
        <dbReference type="ARBA" id="ARBA00023180"/>
    </source>
</evidence>
<evidence type="ECO:0000256" key="6">
    <source>
        <dbReference type="ARBA" id="ARBA00023157"/>
    </source>
</evidence>
<dbReference type="GO" id="GO:0009506">
    <property type="term" value="C:plasmodesma"/>
    <property type="evidence" value="ECO:0007669"/>
    <property type="project" value="UniProtKB-ARBA"/>
</dbReference>
<keyword evidence="7" id="KW-0325">Glycoprotein</keyword>
<organism evidence="9">
    <name type="scientific">Anthurium amnicola</name>
    <dbReference type="NCBI Taxonomy" id="1678845"/>
    <lineage>
        <taxon>Eukaryota</taxon>
        <taxon>Viridiplantae</taxon>
        <taxon>Streptophyta</taxon>
        <taxon>Embryophyta</taxon>
        <taxon>Tracheophyta</taxon>
        <taxon>Spermatophyta</taxon>
        <taxon>Magnoliopsida</taxon>
        <taxon>Liliopsida</taxon>
        <taxon>Araceae</taxon>
        <taxon>Pothoideae</taxon>
        <taxon>Potheae</taxon>
        <taxon>Anthurium</taxon>
    </lineage>
</organism>
<keyword evidence="3" id="KW-0336">GPI-anchor</keyword>
<dbReference type="SMART" id="SM00768">
    <property type="entry name" value="X8"/>
    <property type="match status" value="1"/>
</dbReference>
<dbReference type="FunFam" id="1.20.58.1040:FF:000001">
    <property type="entry name" value="Glucan endo-1,3-beta-glucosidase 4"/>
    <property type="match status" value="1"/>
</dbReference>
<feature type="domain" description="X8" evidence="8">
    <location>
        <begin position="184"/>
        <end position="269"/>
    </location>
</feature>
<dbReference type="AlphaFoldDB" id="A0A1D1YL07"/>
<gene>
    <name evidence="9" type="primary">At3g58100_2</name>
    <name evidence="9" type="ORF">g.62930</name>
</gene>
<keyword evidence="2" id="KW-1003">Cell membrane</keyword>
<dbReference type="InterPro" id="IPR012946">
    <property type="entry name" value="X8"/>
</dbReference>
<evidence type="ECO:0000256" key="2">
    <source>
        <dbReference type="ARBA" id="ARBA00022475"/>
    </source>
</evidence>
<evidence type="ECO:0000256" key="1">
    <source>
        <dbReference type="ARBA" id="ARBA00004609"/>
    </source>
</evidence>
<dbReference type="GO" id="GO:0005886">
    <property type="term" value="C:plasma membrane"/>
    <property type="evidence" value="ECO:0007669"/>
    <property type="project" value="UniProtKB-SubCell"/>
</dbReference>
<dbReference type="Gene3D" id="1.20.58.1040">
    <property type="match status" value="1"/>
</dbReference>
<dbReference type="PANTHER" id="PTHR31044:SF33">
    <property type="entry name" value="PLASMODESMATA CALLOSE-BINDING PROTEIN 5"/>
    <property type="match status" value="1"/>
</dbReference>
<name>A0A1D1YL07_9ARAE</name>
<dbReference type="InterPro" id="IPR044788">
    <property type="entry name" value="X8_dom_prot"/>
</dbReference>
<evidence type="ECO:0000256" key="4">
    <source>
        <dbReference type="ARBA" id="ARBA00022729"/>
    </source>
</evidence>
<protein>
    <submittedName>
        <fullName evidence="9">Glucan endo-1,3-beta-glucosidase-like protein 1</fullName>
    </submittedName>
</protein>
<dbReference type="GO" id="GO:0098552">
    <property type="term" value="C:side of membrane"/>
    <property type="evidence" value="ECO:0007669"/>
    <property type="project" value="UniProtKB-KW"/>
</dbReference>
<evidence type="ECO:0000256" key="5">
    <source>
        <dbReference type="ARBA" id="ARBA00023136"/>
    </source>
</evidence>
<proteinExistence type="predicted"/>
<dbReference type="PANTHER" id="PTHR31044">
    <property type="entry name" value="BETA-1,3 GLUCANASE"/>
    <property type="match status" value="1"/>
</dbReference>
<keyword evidence="4" id="KW-0732">Signal</keyword>
<dbReference type="EMBL" id="GDJX01012607">
    <property type="protein sequence ID" value="JAT55329.1"/>
    <property type="molecule type" value="Transcribed_RNA"/>
</dbReference>
<sequence length="329" mass="34477">EKKRDRGSMGDRAHRQIHATLNSGTHDTATAAAATAAAAIRLPPATQRPQALPTVTCITLSKEFSALFVLYSFPTTLVVSNPTLHSFIYYIVGIPLCLSPFPLVNSKKPPFLLPPPLPSWVSCQREGGNGKICSFASRMAIRTLVLLPFLLIRRDAAAAHPPRSGDADLWVQSKAEAGVVPAELWCVAKNNAEDGPLQAALDWACGPGGADCRPVQQGGACYEPDDLQFHASFAFNDYFLRNGVTQQACDFAGTAALTSLDPGNKICHFPSSSSSIRNGSFTGTAAGGFGQGPAGADMSSARLVTTTRRPLAVAALLALAAAIAAASST</sequence>
<evidence type="ECO:0000256" key="3">
    <source>
        <dbReference type="ARBA" id="ARBA00022622"/>
    </source>
</evidence>
<accession>A0A1D1YL07</accession>
<keyword evidence="6" id="KW-1015">Disulfide bond</keyword>
<comment type="subcellular location">
    <subcellularLocation>
        <location evidence="1">Cell membrane</location>
        <topology evidence="1">Lipid-anchor</topology>
        <topology evidence="1">GPI-anchor</topology>
    </subcellularLocation>
</comment>
<dbReference type="Pfam" id="PF07983">
    <property type="entry name" value="X8"/>
    <property type="match status" value="1"/>
</dbReference>